<keyword evidence="4" id="KW-1003">Cell membrane</keyword>
<dbReference type="FunFam" id="1.10.510.10:FF:000240">
    <property type="entry name" value="Lectin-domain containing receptor kinase A4.3"/>
    <property type="match status" value="2"/>
</dbReference>
<dbReference type="GO" id="GO:0030246">
    <property type="term" value="F:carbohydrate binding"/>
    <property type="evidence" value="ECO:0007669"/>
    <property type="project" value="UniProtKB-KW"/>
</dbReference>
<dbReference type="PROSITE" id="PS50011">
    <property type="entry name" value="PROTEIN_KINASE_DOM"/>
    <property type="match status" value="2"/>
</dbReference>
<keyword evidence="18" id="KW-1185">Reference proteome</keyword>
<organism evidence="17 18">
    <name type="scientific">Camellia sinensis var. sinensis</name>
    <name type="common">China tea</name>
    <dbReference type="NCBI Taxonomy" id="542762"/>
    <lineage>
        <taxon>Eukaryota</taxon>
        <taxon>Viridiplantae</taxon>
        <taxon>Streptophyta</taxon>
        <taxon>Embryophyta</taxon>
        <taxon>Tracheophyta</taxon>
        <taxon>Spermatophyta</taxon>
        <taxon>Magnoliopsida</taxon>
        <taxon>eudicotyledons</taxon>
        <taxon>Gunneridae</taxon>
        <taxon>Pentapetalae</taxon>
        <taxon>asterids</taxon>
        <taxon>Ericales</taxon>
        <taxon>Theaceae</taxon>
        <taxon>Camellia</taxon>
    </lineage>
</organism>
<evidence type="ECO:0000313" key="17">
    <source>
        <dbReference type="EMBL" id="THG04013.1"/>
    </source>
</evidence>
<evidence type="ECO:0000256" key="12">
    <source>
        <dbReference type="ARBA" id="ARBA00023170"/>
    </source>
</evidence>
<name>A0A4S4DM16_CAMSN</name>
<feature type="transmembrane region" description="Helical" evidence="15">
    <location>
        <begin position="12"/>
        <end position="32"/>
    </location>
</feature>
<proteinExistence type="inferred from homology"/>
<dbReference type="InterPro" id="IPR013320">
    <property type="entry name" value="ConA-like_dom_sf"/>
</dbReference>
<keyword evidence="5 15" id="KW-0812">Transmembrane</keyword>
<keyword evidence="12" id="KW-0675">Receptor</keyword>
<evidence type="ECO:0000256" key="1">
    <source>
        <dbReference type="ARBA" id="ARBA00004251"/>
    </source>
</evidence>
<dbReference type="AlphaFoldDB" id="A0A4S4DM16"/>
<dbReference type="GO" id="GO:0002229">
    <property type="term" value="P:defense response to oomycetes"/>
    <property type="evidence" value="ECO:0007669"/>
    <property type="project" value="UniProtKB-ARBA"/>
</dbReference>
<evidence type="ECO:0000256" key="15">
    <source>
        <dbReference type="SAM" id="Phobius"/>
    </source>
</evidence>
<comment type="caution">
    <text evidence="17">The sequence shown here is derived from an EMBL/GenBank/DDBJ whole genome shotgun (WGS) entry which is preliminary data.</text>
</comment>
<evidence type="ECO:0000256" key="6">
    <source>
        <dbReference type="ARBA" id="ARBA00022729"/>
    </source>
</evidence>
<dbReference type="InterPro" id="IPR000719">
    <property type="entry name" value="Prot_kinase_dom"/>
</dbReference>
<evidence type="ECO:0000256" key="9">
    <source>
        <dbReference type="ARBA" id="ARBA00022840"/>
    </source>
</evidence>
<dbReference type="GO" id="GO:0004672">
    <property type="term" value="F:protein kinase activity"/>
    <property type="evidence" value="ECO:0007669"/>
    <property type="project" value="InterPro"/>
</dbReference>
<sequence length="1055" mass="116453">MAVPVCNYWNPLFPSSIILPCSLLFFFTLYYFPLHATALSFNFSKIDQMLQNIEVITNPPAYINDKGILVTPNDVGTNRSQRADRATYKYPLHPWDKASGNLTDFNTYFSFVIDSQRSDNYGDGLAFFLVPNGSTPNITSAATRAYFEQHTIKSWQFNSTLQIDVPIEPDPSPALAPNTVIPSLGKKMGAKTKKALVVELIVGSLVLVGGLALVGFVMWKKSRAKEEDEFAIEISMNNKFEAGTGPKKFSYGQLFRATNHFAVEQKLGDGGFGGVHRGFLKESNSYVDVKRISKRSRQGIKEYASKVKIISRLRHRNLSRNPNSRSLSVQSQPISCKSRSIIALASSYLSQSSSASSRLGDFGLARLVDHEKGPQTTDLAGTMGYMAPECVTSGKASRESDVYSFGIVALEIACGRKPIDPNAKESQIVLVEWVWELYGVGQILEAADPKLRAEFDNREMGRLMIVGLWCAHPDFINPLHAIALSFNSTNIGPQLNAEIVVEGDAYVSPEGIQLTPNEMNTSQSHAADGITFFLVPNGSTPNITAGGAIGLPFDLQTLRSTTPFVAVEFDNYQNWGWDPKNTTHVGNTYHNGLQLAYQIQIDVAVKPGPSPGPNTVIPSPPKKMGENNKKALVVGLTAVSPVLIGGLALLGFVLWKKSSRVKEEDGDEFAIELSVDNEFEAGIGPKKFTYGELFRAIDNFAGEHTLGKGGFGGVYRGFLRESNSYVAMKRISKGSKQGIKEYASEVKIISRLRHRNLVQLIGWCHYKRELLLVCEFMENRSLDYHLFKEKALLTWVIRYKIAQGLVLACSICTKNGNNVWYFLTTKGSQKTVLAGTMGYMAPGCLITGKANKESDVYNFGIVTLEIACGRKPIDLKAKESKIRIVDWVWDLYGTGRLLEAVVDSKMSPDFVQKEMECLMIVGLWCAHPNHNLWPSIRQAIHVLNFEAPLPILPIKMHVATYFAPMNTSSSLVSLTYGSTTVSNSSQVHSSSYTYNTDFSKYTSSSATSSSASSSIQKVLNIKLLFRSSFPNGEERRQKDGFSELIIHHSSSATSM</sequence>
<dbReference type="InterPro" id="IPR050528">
    <property type="entry name" value="L-type_Lectin-RKs"/>
</dbReference>
<dbReference type="PROSITE" id="PS00107">
    <property type="entry name" value="PROTEIN_KINASE_ATP"/>
    <property type="match status" value="1"/>
</dbReference>
<evidence type="ECO:0000256" key="13">
    <source>
        <dbReference type="ARBA" id="ARBA00023180"/>
    </source>
</evidence>
<evidence type="ECO:0000259" key="16">
    <source>
        <dbReference type="PROSITE" id="PS50011"/>
    </source>
</evidence>
<keyword evidence="8 14" id="KW-0547">Nucleotide-binding</keyword>
<evidence type="ECO:0000256" key="8">
    <source>
        <dbReference type="ARBA" id="ARBA00022741"/>
    </source>
</evidence>
<keyword evidence="13" id="KW-0325">Glycoprotein</keyword>
<evidence type="ECO:0000256" key="5">
    <source>
        <dbReference type="ARBA" id="ARBA00022692"/>
    </source>
</evidence>
<feature type="domain" description="Protein kinase" evidence="16">
    <location>
        <begin position="178"/>
        <end position="475"/>
    </location>
</feature>
<accession>A0A4S4DM16</accession>
<gene>
    <name evidence="17" type="ORF">TEA_019641</name>
</gene>
<dbReference type="SUPFAM" id="SSF49899">
    <property type="entry name" value="Concanavalin A-like lectins/glucanases"/>
    <property type="match status" value="2"/>
</dbReference>
<feature type="domain" description="Protein kinase" evidence="16">
    <location>
        <begin position="700"/>
        <end position="952"/>
    </location>
</feature>
<feature type="transmembrane region" description="Helical" evidence="15">
    <location>
        <begin position="631"/>
        <end position="655"/>
    </location>
</feature>
<dbReference type="Proteomes" id="UP000306102">
    <property type="component" value="Unassembled WGS sequence"/>
</dbReference>
<reference evidence="17 18" key="1">
    <citation type="journal article" date="2018" name="Proc. Natl. Acad. Sci. U.S.A.">
        <title>Draft genome sequence of Camellia sinensis var. sinensis provides insights into the evolution of the tea genome and tea quality.</title>
        <authorList>
            <person name="Wei C."/>
            <person name="Yang H."/>
            <person name="Wang S."/>
            <person name="Zhao J."/>
            <person name="Liu C."/>
            <person name="Gao L."/>
            <person name="Xia E."/>
            <person name="Lu Y."/>
            <person name="Tai Y."/>
            <person name="She G."/>
            <person name="Sun J."/>
            <person name="Cao H."/>
            <person name="Tong W."/>
            <person name="Gao Q."/>
            <person name="Li Y."/>
            <person name="Deng W."/>
            <person name="Jiang X."/>
            <person name="Wang W."/>
            <person name="Chen Q."/>
            <person name="Zhang S."/>
            <person name="Li H."/>
            <person name="Wu J."/>
            <person name="Wang P."/>
            <person name="Li P."/>
            <person name="Shi C."/>
            <person name="Zheng F."/>
            <person name="Jian J."/>
            <person name="Huang B."/>
            <person name="Shan D."/>
            <person name="Shi M."/>
            <person name="Fang C."/>
            <person name="Yue Y."/>
            <person name="Li F."/>
            <person name="Li D."/>
            <person name="Wei S."/>
            <person name="Han B."/>
            <person name="Jiang C."/>
            <person name="Yin Y."/>
            <person name="Xia T."/>
            <person name="Zhang Z."/>
            <person name="Bennetzen J.L."/>
            <person name="Zhao S."/>
            <person name="Wan X."/>
        </authorList>
    </citation>
    <scope>NUCLEOTIDE SEQUENCE [LARGE SCALE GENOMIC DNA]</scope>
    <source>
        <strain evidence="18">cv. Shuchazao</strain>
        <tissue evidence="17">Leaf</tissue>
    </source>
</reference>
<keyword evidence="10 15" id="KW-1133">Transmembrane helix</keyword>
<keyword evidence="9 14" id="KW-0067">ATP-binding</keyword>
<dbReference type="PANTHER" id="PTHR27007">
    <property type="match status" value="1"/>
</dbReference>
<comment type="similarity">
    <text evidence="3">In the C-terminal section; belongs to the protein kinase superfamily. Ser/Thr protein kinase family.</text>
</comment>
<dbReference type="InterPro" id="IPR017441">
    <property type="entry name" value="Protein_kinase_ATP_BS"/>
</dbReference>
<evidence type="ECO:0000256" key="11">
    <source>
        <dbReference type="ARBA" id="ARBA00023136"/>
    </source>
</evidence>
<dbReference type="InterPro" id="IPR011009">
    <property type="entry name" value="Kinase-like_dom_sf"/>
</dbReference>
<evidence type="ECO:0000313" key="18">
    <source>
        <dbReference type="Proteomes" id="UP000306102"/>
    </source>
</evidence>
<dbReference type="Pfam" id="PF00139">
    <property type="entry name" value="Lectin_legB"/>
    <property type="match status" value="2"/>
</dbReference>
<feature type="transmembrane region" description="Helical" evidence="15">
    <location>
        <begin position="196"/>
        <end position="219"/>
    </location>
</feature>
<dbReference type="Gene3D" id="3.30.200.20">
    <property type="entry name" value="Phosphorylase Kinase, domain 1"/>
    <property type="match status" value="2"/>
</dbReference>
<dbReference type="InterPro" id="IPR001220">
    <property type="entry name" value="Legume_lectin_dom"/>
</dbReference>
<feature type="binding site" evidence="14">
    <location>
        <position position="729"/>
    </location>
    <ligand>
        <name>ATP</name>
        <dbReference type="ChEBI" id="CHEBI:30616"/>
    </ligand>
</feature>
<comment type="subcellular location">
    <subcellularLocation>
        <location evidence="1">Cell membrane</location>
        <topology evidence="1">Single-pass type I membrane protein</topology>
    </subcellularLocation>
</comment>
<dbReference type="FunFam" id="3.30.200.20:FF:000168">
    <property type="entry name" value="L-type lectin-domain containing receptor kinase IX.1"/>
    <property type="match status" value="1"/>
</dbReference>
<evidence type="ECO:0000256" key="7">
    <source>
        <dbReference type="ARBA" id="ARBA00022734"/>
    </source>
</evidence>
<evidence type="ECO:0000256" key="10">
    <source>
        <dbReference type="ARBA" id="ARBA00022989"/>
    </source>
</evidence>
<dbReference type="SUPFAM" id="SSF56112">
    <property type="entry name" value="Protein kinase-like (PK-like)"/>
    <property type="match status" value="2"/>
</dbReference>
<keyword evidence="7" id="KW-0430">Lectin</keyword>
<dbReference type="EMBL" id="SDRB02010830">
    <property type="protein sequence ID" value="THG04013.1"/>
    <property type="molecule type" value="Genomic_DNA"/>
</dbReference>
<dbReference type="GO" id="GO:0005524">
    <property type="term" value="F:ATP binding"/>
    <property type="evidence" value="ECO:0007669"/>
    <property type="project" value="UniProtKB-UniRule"/>
</dbReference>
<keyword evidence="11 15" id="KW-0472">Membrane</keyword>
<dbReference type="Pfam" id="PF00069">
    <property type="entry name" value="Pkinase"/>
    <property type="match status" value="2"/>
</dbReference>
<keyword evidence="6" id="KW-0732">Signal</keyword>
<comment type="similarity">
    <text evidence="2">In the N-terminal section; belongs to the leguminous lectin family.</text>
</comment>
<protein>
    <recommendedName>
        <fullName evidence="16">Protein kinase domain-containing protein</fullName>
    </recommendedName>
</protein>
<dbReference type="STRING" id="542762.A0A4S4DM16"/>
<evidence type="ECO:0000256" key="4">
    <source>
        <dbReference type="ARBA" id="ARBA00022475"/>
    </source>
</evidence>
<dbReference type="Gene3D" id="2.60.120.200">
    <property type="match status" value="2"/>
</dbReference>
<evidence type="ECO:0000256" key="3">
    <source>
        <dbReference type="ARBA" id="ARBA00010217"/>
    </source>
</evidence>
<evidence type="ECO:0000256" key="2">
    <source>
        <dbReference type="ARBA" id="ARBA00008536"/>
    </source>
</evidence>
<dbReference type="GO" id="GO:0005886">
    <property type="term" value="C:plasma membrane"/>
    <property type="evidence" value="ECO:0007669"/>
    <property type="project" value="UniProtKB-SubCell"/>
</dbReference>
<evidence type="ECO:0000256" key="14">
    <source>
        <dbReference type="PROSITE-ProRule" id="PRU10141"/>
    </source>
</evidence>
<dbReference type="Gene3D" id="1.10.510.10">
    <property type="entry name" value="Transferase(Phosphotransferase) domain 1"/>
    <property type="match status" value="2"/>
</dbReference>